<dbReference type="PANTHER" id="PTHR11070:SF17">
    <property type="entry name" value="DNA HELICASE IV"/>
    <property type="match status" value="1"/>
</dbReference>
<dbReference type="InterPro" id="IPR000212">
    <property type="entry name" value="DNA_helicase_UvrD/REP"/>
</dbReference>
<evidence type="ECO:0000256" key="5">
    <source>
        <dbReference type="PROSITE-ProRule" id="PRU00560"/>
    </source>
</evidence>
<accession>A0ABS4NFL3</accession>
<dbReference type="EC" id="3.6.4.12" evidence="8"/>
<dbReference type="PROSITE" id="PS51198">
    <property type="entry name" value="UVRD_HELICASE_ATP_BIND"/>
    <property type="match status" value="1"/>
</dbReference>
<dbReference type="GO" id="GO:0003678">
    <property type="term" value="F:DNA helicase activity"/>
    <property type="evidence" value="ECO:0007669"/>
    <property type="project" value="UniProtKB-EC"/>
</dbReference>
<feature type="domain" description="UvrD-like helicase ATP-binding" evidence="7">
    <location>
        <begin position="196"/>
        <end position="595"/>
    </location>
</feature>
<dbReference type="GO" id="GO:0016787">
    <property type="term" value="F:hydrolase activity"/>
    <property type="evidence" value="ECO:0007669"/>
    <property type="project" value="UniProtKB-KW"/>
</dbReference>
<keyword evidence="6" id="KW-0175">Coiled coil</keyword>
<evidence type="ECO:0000259" key="7">
    <source>
        <dbReference type="PROSITE" id="PS51198"/>
    </source>
</evidence>
<sequence length="745" mass="86727">MKASEHPSYNEEKQKLHETIEWIEGEIAKSEEEGKILEKKISETRKEVKSALDERIVLQKQLKMSNERKLRRYKESKNKPYFGRVDFKEDGDNKIKKLYIGKYGLNDEKHDEPVVIDWRSPIADIYYSGEAGAVSYKSPSGEISGEIKLKRRYEIEEGELLNIFDEKLKEMILDDEFLTSSLEKSADNRLKDIVATIQKEQNDIIRAPLDRALIIQGVAGSGKTTIALHRMAYLIYQNQRNKGREDYYMVIAPNKLFLNYISDILPDLGADDVLQTTFEDYALKITGIKEKLKVANDKISYLLGDAPIDEKRKTIMVSRFKGSLLFKAIIDNYFKQFLYKYIPDCDINIDGNIIFTSIELKKLFIENFVYLPLQKRKEQFISYLKNRLKKNKDLIADGIEKEYSEKIRFVKDNIDDNEVRQSKVIELYELRDKEIGDIPVKIDKAICDYSEKWIQLDTLKIYRDIMDFETLKKFSCGKIEDEKISCICDYTKAILDKDKIENEDLAPLLYVHKYLFGLDDAGKFAHIVVDEAQDFSEFKFYLIKRIVKGDSITIVGDVAQGIYSYRGIKSWGDLNNHVLNGKATYKMLKKSYRSTVEIMEYANSVIDKSKNKSIVKAEPIMRHGDVPEIIRIRDYDELIYDILNNLQDDELTTAIICKTDKMSKRIYESLKKDIDDITLISDKTEVYKGRKIVIPSYLSKGLEFDTVIIPDADSYNDTELELKLFYVAITRPLHKLKLYYTNLYN</sequence>
<evidence type="ECO:0000256" key="4">
    <source>
        <dbReference type="ARBA" id="ARBA00022840"/>
    </source>
</evidence>
<gene>
    <name evidence="8" type="ORF">J2Z80_001977</name>
</gene>
<dbReference type="RefSeq" id="WP_209454207.1">
    <property type="nucleotide sequence ID" value="NZ_JAGGLT010000021.1"/>
</dbReference>
<dbReference type="Proteomes" id="UP001166402">
    <property type="component" value="Unassembled WGS sequence"/>
</dbReference>
<keyword evidence="2 5" id="KW-0378">Hydrolase</keyword>
<evidence type="ECO:0000256" key="6">
    <source>
        <dbReference type="SAM" id="Coils"/>
    </source>
</evidence>
<dbReference type="InterPro" id="IPR027417">
    <property type="entry name" value="P-loop_NTPase"/>
</dbReference>
<evidence type="ECO:0000313" key="9">
    <source>
        <dbReference type="Proteomes" id="UP001166402"/>
    </source>
</evidence>
<keyword evidence="1 5" id="KW-0547">Nucleotide-binding</keyword>
<evidence type="ECO:0000313" key="8">
    <source>
        <dbReference type="EMBL" id="MBP2072446.1"/>
    </source>
</evidence>
<name>A0ABS4NFL3_9THEO</name>
<proteinExistence type="predicted"/>
<dbReference type="SUPFAM" id="SSF52540">
    <property type="entry name" value="P-loop containing nucleoside triphosphate hydrolases"/>
    <property type="match status" value="1"/>
</dbReference>
<dbReference type="NCBIfam" id="NF041464">
    <property type="entry name" value="HelD_BACSU"/>
    <property type="match status" value="1"/>
</dbReference>
<dbReference type="Pfam" id="PF00580">
    <property type="entry name" value="UvrD-helicase"/>
    <property type="match status" value="1"/>
</dbReference>
<evidence type="ECO:0000256" key="1">
    <source>
        <dbReference type="ARBA" id="ARBA00022741"/>
    </source>
</evidence>
<dbReference type="InterPro" id="IPR048228">
    <property type="entry name" value="HelD_bacillota"/>
</dbReference>
<dbReference type="Pfam" id="PF13538">
    <property type="entry name" value="UvrD_C_2"/>
    <property type="match status" value="1"/>
</dbReference>
<dbReference type="InterPro" id="IPR027785">
    <property type="entry name" value="UvrD-like_helicase_C"/>
</dbReference>
<dbReference type="InterPro" id="IPR014016">
    <property type="entry name" value="UvrD-like_ATP-bd"/>
</dbReference>
<feature type="binding site" evidence="5">
    <location>
        <begin position="217"/>
        <end position="224"/>
    </location>
    <ligand>
        <name>ATP</name>
        <dbReference type="ChEBI" id="CHEBI:30616"/>
    </ligand>
</feature>
<reference evidence="8" key="1">
    <citation type="submission" date="2021-03" db="EMBL/GenBank/DDBJ databases">
        <title>Genomic Encyclopedia of Type Strains, Phase IV (KMG-IV): sequencing the most valuable type-strain genomes for metagenomic binning, comparative biology and taxonomic classification.</title>
        <authorList>
            <person name="Goeker M."/>
        </authorList>
    </citation>
    <scope>NUCLEOTIDE SEQUENCE</scope>
    <source>
        <strain evidence="8">DSM 101588</strain>
    </source>
</reference>
<dbReference type="Gene3D" id="3.40.50.300">
    <property type="entry name" value="P-loop containing nucleotide triphosphate hydrolases"/>
    <property type="match status" value="3"/>
</dbReference>
<dbReference type="EMBL" id="JAGGLT010000021">
    <property type="protein sequence ID" value="MBP2072446.1"/>
    <property type="molecule type" value="Genomic_DNA"/>
</dbReference>
<feature type="coiled-coil region" evidence="6">
    <location>
        <begin position="13"/>
        <end position="61"/>
    </location>
</feature>
<protein>
    <submittedName>
        <fullName evidence="8">DNA helicase-2/ATP-dependent DNA helicase PcrA</fullName>
        <ecNumber evidence="8">3.6.4.12</ecNumber>
    </submittedName>
</protein>
<evidence type="ECO:0000256" key="3">
    <source>
        <dbReference type="ARBA" id="ARBA00022806"/>
    </source>
</evidence>
<comment type="caution">
    <text evidence="8">The sequence shown here is derived from an EMBL/GenBank/DDBJ whole genome shotgun (WGS) entry which is preliminary data.</text>
</comment>
<keyword evidence="9" id="KW-1185">Reference proteome</keyword>
<evidence type="ECO:0000256" key="2">
    <source>
        <dbReference type="ARBA" id="ARBA00022801"/>
    </source>
</evidence>
<dbReference type="PANTHER" id="PTHR11070">
    <property type="entry name" value="UVRD / RECB / PCRA DNA HELICASE FAMILY MEMBER"/>
    <property type="match status" value="1"/>
</dbReference>
<organism evidence="8 9">
    <name type="scientific">Thermoanaerobacterium butyriciformans</name>
    <dbReference type="NCBI Taxonomy" id="1702242"/>
    <lineage>
        <taxon>Bacteria</taxon>
        <taxon>Bacillati</taxon>
        <taxon>Bacillota</taxon>
        <taxon>Clostridia</taxon>
        <taxon>Thermoanaerobacterales</taxon>
        <taxon>Thermoanaerobacteraceae</taxon>
        <taxon>Thermoanaerobacterium</taxon>
    </lineage>
</organism>
<keyword evidence="4 5" id="KW-0067">ATP-binding</keyword>
<keyword evidence="3 5" id="KW-0347">Helicase</keyword>